<name>A0AAN5CGB8_9BILA</name>
<comment type="caution">
    <text evidence="13">The sequence shown here is derived from an EMBL/GenBank/DDBJ whole genome shotgun (WGS) entry which is preliminary data.</text>
</comment>
<evidence type="ECO:0000256" key="5">
    <source>
        <dbReference type="ARBA" id="ARBA00022679"/>
    </source>
</evidence>
<keyword evidence="4" id="KW-0328">Glycosyltransferase</keyword>
<evidence type="ECO:0000256" key="12">
    <source>
        <dbReference type="SAM" id="SignalP"/>
    </source>
</evidence>
<feature type="transmembrane region" description="Helical" evidence="11">
    <location>
        <begin position="504"/>
        <end position="529"/>
    </location>
</feature>
<protein>
    <recommendedName>
        <fullName evidence="3">glucuronosyltransferase</fullName>
        <ecNumber evidence="3">2.4.1.17</ecNumber>
    </recommendedName>
</protein>
<keyword evidence="5" id="KW-0808">Transferase</keyword>
<dbReference type="GO" id="GO:0015020">
    <property type="term" value="F:glucuronosyltransferase activity"/>
    <property type="evidence" value="ECO:0007669"/>
    <property type="project" value="UniProtKB-EC"/>
</dbReference>
<gene>
    <name evidence="13" type="ORF">PMAYCL1PPCAC_11466</name>
</gene>
<evidence type="ECO:0000256" key="8">
    <source>
        <dbReference type="ARBA" id="ARBA00022989"/>
    </source>
</evidence>
<dbReference type="SUPFAM" id="SSF53756">
    <property type="entry name" value="UDP-Glycosyltransferase/glycogen phosphorylase"/>
    <property type="match status" value="1"/>
</dbReference>
<dbReference type="Pfam" id="PF00201">
    <property type="entry name" value="UDPGT"/>
    <property type="match status" value="1"/>
</dbReference>
<keyword evidence="6 11" id="KW-0812">Transmembrane</keyword>
<organism evidence="13 14">
    <name type="scientific">Pristionchus mayeri</name>
    <dbReference type="NCBI Taxonomy" id="1317129"/>
    <lineage>
        <taxon>Eukaryota</taxon>
        <taxon>Metazoa</taxon>
        <taxon>Ecdysozoa</taxon>
        <taxon>Nematoda</taxon>
        <taxon>Chromadorea</taxon>
        <taxon>Rhabditida</taxon>
        <taxon>Rhabditina</taxon>
        <taxon>Diplogasteromorpha</taxon>
        <taxon>Diplogasteroidea</taxon>
        <taxon>Neodiplogasteridae</taxon>
        <taxon>Pristionchus</taxon>
    </lineage>
</organism>
<reference evidence="14" key="1">
    <citation type="submission" date="2022-10" db="EMBL/GenBank/DDBJ databases">
        <title>Genome assembly of Pristionchus species.</title>
        <authorList>
            <person name="Yoshida K."/>
            <person name="Sommer R.J."/>
        </authorList>
    </citation>
    <scope>NUCLEOTIDE SEQUENCE [LARGE SCALE GENOMIC DNA]</scope>
    <source>
        <strain evidence="14">RS5460</strain>
    </source>
</reference>
<evidence type="ECO:0000313" key="14">
    <source>
        <dbReference type="Proteomes" id="UP001328107"/>
    </source>
</evidence>
<dbReference type="Gene3D" id="3.40.50.2000">
    <property type="entry name" value="Glycogen Phosphorylase B"/>
    <property type="match status" value="1"/>
</dbReference>
<evidence type="ECO:0000256" key="6">
    <source>
        <dbReference type="ARBA" id="ARBA00022692"/>
    </source>
</evidence>
<dbReference type="FunFam" id="3.40.50.2000:FF:000038">
    <property type="entry name" value="UDP-GlucuronosylTransferase"/>
    <property type="match status" value="1"/>
</dbReference>
<evidence type="ECO:0000256" key="10">
    <source>
        <dbReference type="ARBA" id="ARBA00047475"/>
    </source>
</evidence>
<dbReference type="PANTHER" id="PTHR48043:SF23">
    <property type="entry name" value="UDP-GLUCURONOSYLTRANSFERASE"/>
    <property type="match status" value="1"/>
</dbReference>
<keyword evidence="8 11" id="KW-1133">Transmembrane helix</keyword>
<feature type="signal peptide" evidence="12">
    <location>
        <begin position="1"/>
        <end position="31"/>
    </location>
</feature>
<keyword evidence="7 12" id="KW-0732">Signal</keyword>
<keyword evidence="14" id="KW-1185">Reference proteome</keyword>
<dbReference type="Proteomes" id="UP001328107">
    <property type="component" value="Unassembled WGS sequence"/>
</dbReference>
<dbReference type="AlphaFoldDB" id="A0AAN5CGB8"/>
<accession>A0AAN5CGB8</accession>
<proteinExistence type="inferred from homology"/>
<evidence type="ECO:0000256" key="3">
    <source>
        <dbReference type="ARBA" id="ARBA00012544"/>
    </source>
</evidence>
<dbReference type="InterPro" id="IPR002213">
    <property type="entry name" value="UDP_glucos_trans"/>
</dbReference>
<evidence type="ECO:0000256" key="1">
    <source>
        <dbReference type="ARBA" id="ARBA00004167"/>
    </source>
</evidence>
<comment type="subcellular location">
    <subcellularLocation>
        <location evidence="1">Membrane</location>
        <topology evidence="1">Single-pass membrane protein</topology>
    </subcellularLocation>
</comment>
<dbReference type="EC" id="2.4.1.17" evidence="3"/>
<evidence type="ECO:0000256" key="7">
    <source>
        <dbReference type="ARBA" id="ARBA00022729"/>
    </source>
</evidence>
<feature type="non-terminal residue" evidence="13">
    <location>
        <position position="1"/>
    </location>
</feature>
<comment type="similarity">
    <text evidence="2">Belongs to the UDP-glycosyltransferase family.</text>
</comment>
<evidence type="ECO:0000256" key="11">
    <source>
        <dbReference type="SAM" id="Phobius"/>
    </source>
</evidence>
<dbReference type="GO" id="GO:0016020">
    <property type="term" value="C:membrane"/>
    <property type="evidence" value="ECO:0007669"/>
    <property type="project" value="UniProtKB-SubCell"/>
</dbReference>
<evidence type="ECO:0000256" key="4">
    <source>
        <dbReference type="ARBA" id="ARBA00022676"/>
    </source>
</evidence>
<comment type="catalytic activity">
    <reaction evidence="10">
        <text>glucuronate acceptor + UDP-alpha-D-glucuronate = acceptor beta-D-glucuronoside + UDP + H(+)</text>
        <dbReference type="Rhea" id="RHEA:21032"/>
        <dbReference type="ChEBI" id="CHEBI:15378"/>
        <dbReference type="ChEBI" id="CHEBI:58052"/>
        <dbReference type="ChEBI" id="CHEBI:58223"/>
        <dbReference type="ChEBI" id="CHEBI:132367"/>
        <dbReference type="ChEBI" id="CHEBI:132368"/>
        <dbReference type="EC" id="2.4.1.17"/>
    </reaction>
</comment>
<dbReference type="EMBL" id="BTRK01000003">
    <property type="protein sequence ID" value="GMR41271.1"/>
    <property type="molecule type" value="Genomic_DNA"/>
</dbReference>
<feature type="chain" id="PRO_5043004600" description="glucuronosyltransferase" evidence="12">
    <location>
        <begin position="32"/>
        <end position="541"/>
    </location>
</feature>
<dbReference type="InterPro" id="IPR050271">
    <property type="entry name" value="UDP-glycosyltransferase"/>
</dbReference>
<dbReference type="PANTHER" id="PTHR48043">
    <property type="entry name" value="EG:EG0003.4 PROTEIN-RELATED"/>
    <property type="match status" value="1"/>
</dbReference>
<keyword evidence="9 11" id="KW-0472">Membrane</keyword>
<evidence type="ECO:0000256" key="9">
    <source>
        <dbReference type="ARBA" id="ARBA00023136"/>
    </source>
</evidence>
<sequence length="541" mass="60448">PNCCVCVDFTNISLMPSWLLSLLLLSESSHAYKILVYNSKFAHSHSNYLGQIADILVDAGHNVTSLIPVMDHSVRDGTEKSNKIYVQTDKVVKKFYEESAKNIPNFFEMSDANPAIAFVVGPMYAEMLYRSCKSVLEEPGLIERLRDEHYDVLIAENFDICGMGISKAIAPKSTIGVSSTCLFGWQFSDWGIPQALSYRPTNLVASFNVLSIIDRAYNIYGESLGRILFWFYRRAIEQALQERFGPEYPTAVEQLSNVAYIFTNSEPLIETAAPTTARVIDIGGIGAKLPTKLDDYWQGILNLRPKAVLISFGSITRSYLMPAAMKAGILKAIARFPDVTFIWKYEELEDEFATGEAAQVQNLVLTKWMPQSDILAHPNLAVFITHAGMGSTQETAARGVPGIFVPLFAEQPRNAGMMEFNGLGRVFSKYDLSDDEMLAETIRDLLYNEKYSKNAKRMSSMIAKKPFGSRELLIKHVEFAAEFGPSAALRPQSIDMNVIEYNNIDAVFCLLFVTAIIILCTFKMFVYCMSKVSKSSKSKAD</sequence>
<dbReference type="CDD" id="cd03784">
    <property type="entry name" value="GT1_Gtf-like"/>
    <property type="match status" value="1"/>
</dbReference>
<evidence type="ECO:0000256" key="2">
    <source>
        <dbReference type="ARBA" id="ARBA00009995"/>
    </source>
</evidence>
<evidence type="ECO:0000313" key="13">
    <source>
        <dbReference type="EMBL" id="GMR41271.1"/>
    </source>
</evidence>